<proteinExistence type="predicted"/>
<dbReference type="EMBL" id="JAFMYW010000005">
    <property type="protein sequence ID" value="MBO0950598.1"/>
    <property type="molecule type" value="Genomic_DNA"/>
</dbReference>
<evidence type="ECO:0000259" key="1">
    <source>
        <dbReference type="SMART" id="SM00382"/>
    </source>
</evidence>
<accession>A0ABS3JKS2</accession>
<reference evidence="2 3" key="1">
    <citation type="submission" date="2021-03" db="EMBL/GenBank/DDBJ databases">
        <title>Fibrella sp. HMF5405 genome sequencing and assembly.</title>
        <authorList>
            <person name="Kang H."/>
            <person name="Kim H."/>
            <person name="Bae S."/>
            <person name="Joh K."/>
        </authorList>
    </citation>
    <scope>NUCLEOTIDE SEQUENCE [LARGE SCALE GENOMIC DNA]</scope>
    <source>
        <strain evidence="2 3">HMF5405</strain>
    </source>
</reference>
<organism evidence="2 3">
    <name type="scientific">Fibrella forsythiae</name>
    <dbReference type="NCBI Taxonomy" id="2817061"/>
    <lineage>
        <taxon>Bacteria</taxon>
        <taxon>Pseudomonadati</taxon>
        <taxon>Bacteroidota</taxon>
        <taxon>Cytophagia</taxon>
        <taxon>Cytophagales</taxon>
        <taxon>Spirosomataceae</taxon>
        <taxon>Fibrella</taxon>
    </lineage>
</organism>
<comment type="caution">
    <text evidence="2">The sequence shown here is derived from an EMBL/GenBank/DDBJ whole genome shotgun (WGS) entry which is preliminary data.</text>
</comment>
<dbReference type="InterPro" id="IPR003593">
    <property type="entry name" value="AAA+_ATPase"/>
</dbReference>
<sequence length="404" mass="44439">MLTTANRVSIIRGRAGTGKTTLMQEAIRQIEQTGRTVTIVAPTAQAARGVLRDEGFTEAETVAHLLASPALQAALANNGVLWVDEAGLLNNADMITLLQLVIKHNARIIPSGDTQQHASVVRGDALRILNTVAGIKSAEVSRIFRQRNPAYRKAVQALSEGKAKKAFATLKDLGAIKAIDPSNPFAELANDYVTTLKRGRTALVISPTHQEGERVTQVIREKLRDAGRIDKTESPALQLVNRNLTQAEKSDARNYQSGQIIQFNQNVTSIKRGERYSVKAVEQGQVKIADSQGQINTLPLDEMAKFDVYQPHEIKLSKGDSIRITRNGFDMAKRRLNNGQLLEVVGVESNGTIRLKNTISRVSYTLTVTDILLMRIALARMPHKAKPSMRCLLRNRPAPLPLRV</sequence>
<gene>
    <name evidence="2" type="ORF">J2I46_18530</name>
</gene>
<dbReference type="Pfam" id="PF13604">
    <property type="entry name" value="AAA_30"/>
    <property type="match status" value="1"/>
</dbReference>
<dbReference type="Gene3D" id="3.40.50.300">
    <property type="entry name" value="P-loop containing nucleotide triphosphate hydrolases"/>
    <property type="match status" value="1"/>
</dbReference>
<dbReference type="InterPro" id="IPR027417">
    <property type="entry name" value="P-loop_NTPase"/>
</dbReference>
<name>A0ABS3JKS2_9BACT</name>
<dbReference type="SUPFAM" id="SSF52540">
    <property type="entry name" value="P-loop containing nucleoside triphosphate hydrolases"/>
    <property type="match status" value="1"/>
</dbReference>
<evidence type="ECO:0000313" key="2">
    <source>
        <dbReference type="EMBL" id="MBO0950598.1"/>
    </source>
</evidence>
<dbReference type="Proteomes" id="UP000664628">
    <property type="component" value="Unassembled WGS sequence"/>
</dbReference>
<evidence type="ECO:0000313" key="3">
    <source>
        <dbReference type="Proteomes" id="UP000664628"/>
    </source>
</evidence>
<protein>
    <submittedName>
        <fullName evidence="2">AAA family ATPase</fullName>
    </submittedName>
</protein>
<feature type="domain" description="AAA+ ATPase" evidence="1">
    <location>
        <begin position="5"/>
        <end position="133"/>
    </location>
</feature>
<dbReference type="SMART" id="SM00382">
    <property type="entry name" value="AAA"/>
    <property type="match status" value="1"/>
</dbReference>
<keyword evidence="3" id="KW-1185">Reference proteome</keyword>